<dbReference type="InterPro" id="IPR002941">
    <property type="entry name" value="DNA_methylase_N4/N6"/>
</dbReference>
<dbReference type="InterPro" id="IPR001091">
    <property type="entry name" value="RM_Methyltransferase"/>
</dbReference>
<evidence type="ECO:0000256" key="1">
    <source>
        <dbReference type="ARBA" id="ARBA00022603"/>
    </source>
</evidence>
<keyword evidence="1" id="KW-0489">Methyltransferase</keyword>
<dbReference type="GO" id="GO:0003677">
    <property type="term" value="F:DNA binding"/>
    <property type="evidence" value="ECO:0007669"/>
    <property type="project" value="InterPro"/>
</dbReference>
<reference evidence="4" key="1">
    <citation type="journal article" date="2014" name="Front. Microbiol.">
        <title>High frequency of phylogenetically diverse reductive dehalogenase-homologous genes in deep subseafloor sedimentary metagenomes.</title>
        <authorList>
            <person name="Kawai M."/>
            <person name="Futagami T."/>
            <person name="Toyoda A."/>
            <person name="Takaki Y."/>
            <person name="Nishi S."/>
            <person name="Hori S."/>
            <person name="Arai W."/>
            <person name="Tsubouchi T."/>
            <person name="Morono Y."/>
            <person name="Uchiyama I."/>
            <person name="Ito T."/>
            <person name="Fujiyama A."/>
            <person name="Inagaki F."/>
            <person name="Takami H."/>
        </authorList>
    </citation>
    <scope>NUCLEOTIDE SEQUENCE</scope>
    <source>
        <strain evidence="4">Expedition CK06-06</strain>
    </source>
</reference>
<keyword evidence="2" id="KW-0808">Transferase</keyword>
<dbReference type="GO" id="GO:0032259">
    <property type="term" value="P:methylation"/>
    <property type="evidence" value="ECO:0007669"/>
    <property type="project" value="UniProtKB-KW"/>
</dbReference>
<dbReference type="Gene3D" id="3.40.50.150">
    <property type="entry name" value="Vaccinia Virus protein VP39"/>
    <property type="match status" value="1"/>
</dbReference>
<dbReference type="SUPFAM" id="SSF53335">
    <property type="entry name" value="S-adenosyl-L-methionine-dependent methyltransferases"/>
    <property type="match status" value="1"/>
</dbReference>
<evidence type="ECO:0000259" key="3">
    <source>
        <dbReference type="Pfam" id="PF01555"/>
    </source>
</evidence>
<evidence type="ECO:0000313" key="4">
    <source>
        <dbReference type="EMBL" id="GAI40348.1"/>
    </source>
</evidence>
<dbReference type="Pfam" id="PF01555">
    <property type="entry name" value="N6_N4_Mtase"/>
    <property type="match status" value="1"/>
</dbReference>
<organism evidence="4">
    <name type="scientific">marine sediment metagenome</name>
    <dbReference type="NCBI Taxonomy" id="412755"/>
    <lineage>
        <taxon>unclassified sequences</taxon>
        <taxon>metagenomes</taxon>
        <taxon>ecological metagenomes</taxon>
    </lineage>
</organism>
<dbReference type="AlphaFoldDB" id="X1N9P3"/>
<dbReference type="GO" id="GO:0008170">
    <property type="term" value="F:N-methyltransferase activity"/>
    <property type="evidence" value="ECO:0007669"/>
    <property type="project" value="InterPro"/>
</dbReference>
<dbReference type="PRINTS" id="PR00508">
    <property type="entry name" value="S21N4MTFRASE"/>
</dbReference>
<sequence length="119" mass="14020">MDKIYGSGFELCWSKNKHKREIIRIRWAGLFGIEKEDTKKRVHPTQKPVALCEWFINKFSDKNDLNVDLFGGSGSTLIACEKLKRKCFMMEIDPHYCDVIVKRYENYTDKKAELIENLN</sequence>
<name>X1N9P3_9ZZZZ</name>
<proteinExistence type="predicted"/>
<dbReference type="InterPro" id="IPR029063">
    <property type="entry name" value="SAM-dependent_MTases_sf"/>
</dbReference>
<gene>
    <name evidence="4" type="ORF">S06H3_40798</name>
</gene>
<feature type="domain" description="DNA methylase N-4/N-6" evidence="3">
    <location>
        <begin position="27"/>
        <end position="101"/>
    </location>
</feature>
<dbReference type="EMBL" id="BARV01025072">
    <property type="protein sequence ID" value="GAI40348.1"/>
    <property type="molecule type" value="Genomic_DNA"/>
</dbReference>
<accession>X1N9P3</accession>
<evidence type="ECO:0000256" key="2">
    <source>
        <dbReference type="ARBA" id="ARBA00022679"/>
    </source>
</evidence>
<comment type="caution">
    <text evidence="4">The sequence shown here is derived from an EMBL/GenBank/DDBJ whole genome shotgun (WGS) entry which is preliminary data.</text>
</comment>
<protein>
    <recommendedName>
        <fullName evidence="3">DNA methylase N-4/N-6 domain-containing protein</fullName>
    </recommendedName>
</protein>